<accession>A0ABN2AQE2</accession>
<keyword evidence="1" id="KW-1133">Transmembrane helix</keyword>
<proteinExistence type="predicted"/>
<evidence type="ECO:0000313" key="2">
    <source>
        <dbReference type="EMBL" id="GAA1523547.1"/>
    </source>
</evidence>
<evidence type="ECO:0000313" key="3">
    <source>
        <dbReference type="Proteomes" id="UP001500842"/>
    </source>
</evidence>
<dbReference type="RefSeq" id="WP_181410918.1">
    <property type="nucleotide sequence ID" value="NZ_BAAAOR010000024.1"/>
</dbReference>
<dbReference type="EMBL" id="BAAAOR010000024">
    <property type="protein sequence ID" value="GAA1523547.1"/>
    <property type="molecule type" value="Genomic_DNA"/>
</dbReference>
<keyword evidence="1" id="KW-0472">Membrane</keyword>
<name>A0ABN2AQE2_9ACTN</name>
<evidence type="ECO:0000256" key="1">
    <source>
        <dbReference type="SAM" id="Phobius"/>
    </source>
</evidence>
<dbReference type="Proteomes" id="UP001500842">
    <property type="component" value="Unassembled WGS sequence"/>
</dbReference>
<reference evidence="2 3" key="1">
    <citation type="journal article" date="2019" name="Int. J. Syst. Evol. Microbiol.">
        <title>The Global Catalogue of Microorganisms (GCM) 10K type strain sequencing project: providing services to taxonomists for standard genome sequencing and annotation.</title>
        <authorList>
            <consortium name="The Broad Institute Genomics Platform"/>
            <consortium name="The Broad Institute Genome Sequencing Center for Infectious Disease"/>
            <person name="Wu L."/>
            <person name="Ma J."/>
        </authorList>
    </citation>
    <scope>NUCLEOTIDE SEQUENCE [LARGE SCALE GENOMIC DNA]</scope>
    <source>
        <strain evidence="2 3">JCM 14942</strain>
    </source>
</reference>
<gene>
    <name evidence="2" type="ORF">GCM10009788_29180</name>
</gene>
<keyword evidence="1" id="KW-0812">Transmembrane</keyword>
<sequence length="50" mass="5331">MSVVRTQPPEVSGEPRVREQARDALTLMAFSAALSLGCAVLLVLLHLAGR</sequence>
<keyword evidence="3" id="KW-1185">Reference proteome</keyword>
<comment type="caution">
    <text evidence="2">The sequence shown here is derived from an EMBL/GenBank/DDBJ whole genome shotgun (WGS) entry which is preliminary data.</text>
</comment>
<organism evidence="2 3">
    <name type="scientific">Nocardioides humi</name>
    <dbReference type="NCBI Taxonomy" id="449461"/>
    <lineage>
        <taxon>Bacteria</taxon>
        <taxon>Bacillati</taxon>
        <taxon>Actinomycetota</taxon>
        <taxon>Actinomycetes</taxon>
        <taxon>Propionibacteriales</taxon>
        <taxon>Nocardioidaceae</taxon>
        <taxon>Nocardioides</taxon>
    </lineage>
</organism>
<feature type="transmembrane region" description="Helical" evidence="1">
    <location>
        <begin position="24"/>
        <end position="48"/>
    </location>
</feature>
<protein>
    <submittedName>
        <fullName evidence="2">Uncharacterized protein</fullName>
    </submittedName>
</protein>